<evidence type="ECO:0000313" key="5">
    <source>
        <dbReference type="EMBL" id="MCG2620456.1"/>
    </source>
</evidence>
<organism evidence="5 6">
    <name type="scientific">Arthrobacter hankyongi</name>
    <dbReference type="NCBI Taxonomy" id="2904801"/>
    <lineage>
        <taxon>Bacteria</taxon>
        <taxon>Bacillati</taxon>
        <taxon>Actinomycetota</taxon>
        <taxon>Actinomycetes</taxon>
        <taxon>Micrococcales</taxon>
        <taxon>Micrococcaceae</taxon>
        <taxon>Arthrobacter</taxon>
    </lineage>
</organism>
<feature type="domain" description="Choice-of-anchor I" evidence="4">
    <location>
        <begin position="333"/>
        <end position="426"/>
    </location>
</feature>
<dbReference type="RefSeq" id="WP_237817558.1">
    <property type="nucleotide sequence ID" value="NZ_JAKLTQ010000001.1"/>
</dbReference>
<dbReference type="PANTHER" id="PTHR46928">
    <property type="entry name" value="MESENCHYME-SPECIFIC CELL SURFACE GLYCOPROTEIN"/>
    <property type="match status" value="1"/>
</dbReference>
<feature type="region of interest" description="Disordered" evidence="1">
    <location>
        <begin position="36"/>
        <end position="56"/>
    </location>
</feature>
<comment type="caution">
    <text evidence="5">The sequence shown here is derived from an EMBL/GenBank/DDBJ whole genome shotgun (WGS) entry which is preliminary data.</text>
</comment>
<proteinExistence type="predicted"/>
<protein>
    <submittedName>
        <fullName evidence="5">Esterase-like activity of phytase family protein</fullName>
    </submittedName>
</protein>
<sequence length="773" mass="81127">MPAIFRSNLSKATAGALALAVVLGTPALLAGPAEATAPASKSQTVSKQSKPAKQQPTRYFNRTATLPAYANTSAGTETVAEISTVTKDNKTVIYTDAAGGGLGFVDIRNENKPLARGYLKLGEGMSPTSVYATGKYLLAVVDASTSFSAPAGKLLVFNINNRAPVSQWKPLKTIDLGGQPDSIDVSSGGRTVVIAMENQRDEDFAPAGGEEGDLPQAPAGDLAVVDLRQKNWKARHISLSGLKGLDTPSDPEPEYVSISPDDRTVAVTLQENNGVAIVDLRTKKIRNYFSAGKATVSGIDTVEDGKIDLTGTITDVPREPDAVGWIGNKYVATANEGDWKGGTRGWSIFDARTGKVVFDAGNSFEHLAVKLGQYPEDRSENKGSEPEGLASAVFNGVPYVFVGSERANFVAVYNVSNPAKPKLVQAVPSTKGPEGLLAVPERGLLIVSSEVDSAEDQVRASVQIYKLGKRAPLFPSIESNTVKGKPIAWGALGALSADPKDARKLYTASDAAYSPSRILTISTASAPARITAELPVLKDGKPAGYDIEGLWARPDGGFWLGVEGATGAGNLLVQVDAKGNVVREIALPAEVAAAMGKQGIEGVTGYGSGANEVLYFALQRPLAGDPANTARIGQLDVASGEFGWFGYPLQTTAAAGDWIGLSEITAVDAHTLAVIERDKLNGPDAKLKSVYTVKIPDLLAATGQQLPVAGKSRAVDVLPQLKKNNGWVQEKLEGLAIGGNGRVYAMVDNDGNKDANGENVLMDLGSKRSVFGR</sequence>
<accession>A0ABS9L1B2</accession>
<keyword evidence="6" id="KW-1185">Reference proteome</keyword>
<evidence type="ECO:0000259" key="4">
    <source>
        <dbReference type="Pfam" id="PF22494"/>
    </source>
</evidence>
<dbReference type="InterPro" id="IPR011048">
    <property type="entry name" value="Haem_d1_sf"/>
</dbReference>
<gene>
    <name evidence="5" type="ORF">LVY72_00850</name>
</gene>
<evidence type="ECO:0000256" key="1">
    <source>
        <dbReference type="SAM" id="MobiDB-lite"/>
    </source>
</evidence>
<dbReference type="Pfam" id="PF22494">
    <property type="entry name" value="choice_anch_I"/>
    <property type="match status" value="1"/>
</dbReference>
<dbReference type="InterPro" id="IPR015943">
    <property type="entry name" value="WD40/YVTN_repeat-like_dom_sf"/>
</dbReference>
<dbReference type="InterPro" id="IPR027372">
    <property type="entry name" value="Phytase-like_dom"/>
</dbReference>
<dbReference type="InterPro" id="IPR055188">
    <property type="entry name" value="Choice_anch_I"/>
</dbReference>
<dbReference type="PANTHER" id="PTHR46928:SF1">
    <property type="entry name" value="MESENCHYME-SPECIFIC CELL SURFACE GLYCOPROTEIN"/>
    <property type="match status" value="1"/>
</dbReference>
<name>A0ABS9L1B2_9MICC</name>
<evidence type="ECO:0000259" key="3">
    <source>
        <dbReference type="Pfam" id="PF13449"/>
    </source>
</evidence>
<dbReference type="SUPFAM" id="SSF51004">
    <property type="entry name" value="C-terminal (heme d1) domain of cytochrome cd1-nitrite reductase"/>
    <property type="match status" value="1"/>
</dbReference>
<dbReference type="EMBL" id="JAKLTQ010000001">
    <property type="protein sequence ID" value="MCG2620456.1"/>
    <property type="molecule type" value="Genomic_DNA"/>
</dbReference>
<feature type="chain" id="PRO_5045601589" evidence="2">
    <location>
        <begin position="31"/>
        <end position="773"/>
    </location>
</feature>
<evidence type="ECO:0000313" key="6">
    <source>
        <dbReference type="Proteomes" id="UP001165368"/>
    </source>
</evidence>
<feature type="compositionally biased region" description="Polar residues" evidence="1">
    <location>
        <begin position="39"/>
        <end position="56"/>
    </location>
</feature>
<feature type="domain" description="Phytase-like" evidence="3">
    <location>
        <begin position="488"/>
        <end position="750"/>
    </location>
</feature>
<dbReference type="InterPro" id="IPR052956">
    <property type="entry name" value="Mesenchyme-surface_protein"/>
</dbReference>
<feature type="signal peptide" evidence="2">
    <location>
        <begin position="1"/>
        <end position="30"/>
    </location>
</feature>
<dbReference type="Pfam" id="PF13449">
    <property type="entry name" value="Phytase-like"/>
    <property type="match status" value="1"/>
</dbReference>
<evidence type="ECO:0000256" key="2">
    <source>
        <dbReference type="SAM" id="SignalP"/>
    </source>
</evidence>
<dbReference type="Proteomes" id="UP001165368">
    <property type="component" value="Unassembled WGS sequence"/>
</dbReference>
<keyword evidence="2" id="KW-0732">Signal</keyword>
<reference evidence="5" key="1">
    <citation type="submission" date="2022-01" db="EMBL/GenBank/DDBJ databases">
        <authorList>
            <person name="Jo J.-H."/>
            <person name="Im W.-T."/>
        </authorList>
    </citation>
    <scope>NUCLEOTIDE SEQUENCE</scope>
    <source>
        <strain evidence="5">I2-34</strain>
    </source>
</reference>
<dbReference type="Gene3D" id="2.130.10.10">
    <property type="entry name" value="YVTN repeat-like/Quinoprotein amine dehydrogenase"/>
    <property type="match status" value="1"/>
</dbReference>